<evidence type="ECO:0000313" key="9">
    <source>
        <dbReference type="EMBL" id="EQB15819.1"/>
    </source>
</evidence>
<proteinExistence type="inferred from homology"/>
<dbReference type="Pfam" id="PF13462">
    <property type="entry name" value="Thioredoxin_4"/>
    <property type="match status" value="1"/>
</dbReference>
<dbReference type="InterPro" id="IPR012336">
    <property type="entry name" value="Thioredoxin-like_fold"/>
</dbReference>
<evidence type="ECO:0000256" key="7">
    <source>
        <dbReference type="SAM" id="SignalP"/>
    </source>
</evidence>
<sequence length="260" mass="27958">MIRKTALRRPLRAIALGMIAAPLALGLAACGKKDEAAPGEAPKSEQALPKVAPPAGKSWADTVVKTPEGGYRIGNPDAPIKLVEYGALSCSHCAEFAHESYDKLRDDYVGSGRVSYELRHFMLNAFDLPATLLATCGSTEAVLPLSEQFWAWQPNMFQNLQSAGDARMKQIQDLPRDQQMQAIAEVGGMTEFFASRGISRDQAKACLGDPARAKALADQTQKATSELNINGTPTFIINGAVVGSMGWKELEPKLQEAGAR</sequence>
<keyword evidence="4" id="KW-1015">Disulfide bond</keyword>
<dbReference type="PANTHER" id="PTHR13887">
    <property type="entry name" value="GLUTATHIONE S-TRANSFERASE KAPPA"/>
    <property type="match status" value="1"/>
</dbReference>
<organism evidence="9 10">
    <name type="scientific">Novosphingobium lindaniclasticum LE124</name>
    <dbReference type="NCBI Taxonomy" id="1096930"/>
    <lineage>
        <taxon>Bacteria</taxon>
        <taxon>Pseudomonadati</taxon>
        <taxon>Pseudomonadota</taxon>
        <taxon>Alphaproteobacteria</taxon>
        <taxon>Sphingomonadales</taxon>
        <taxon>Sphingomonadaceae</taxon>
        <taxon>Novosphingobium</taxon>
    </lineage>
</organism>
<gene>
    <name evidence="9" type="ORF">L284_10440</name>
</gene>
<dbReference type="PROSITE" id="PS51257">
    <property type="entry name" value="PROKAR_LIPOPROTEIN"/>
    <property type="match status" value="1"/>
</dbReference>
<keyword evidence="5" id="KW-0676">Redox-active center</keyword>
<accession>T0J1N7</accession>
<dbReference type="Gene3D" id="3.40.30.10">
    <property type="entry name" value="Glutaredoxin"/>
    <property type="match status" value="1"/>
</dbReference>
<evidence type="ECO:0000256" key="5">
    <source>
        <dbReference type="ARBA" id="ARBA00023284"/>
    </source>
</evidence>
<dbReference type="PANTHER" id="PTHR13887:SF14">
    <property type="entry name" value="DISULFIDE BOND FORMATION PROTEIN D"/>
    <property type="match status" value="1"/>
</dbReference>
<dbReference type="Proteomes" id="UP000015527">
    <property type="component" value="Unassembled WGS sequence"/>
</dbReference>
<evidence type="ECO:0000256" key="3">
    <source>
        <dbReference type="ARBA" id="ARBA00023002"/>
    </source>
</evidence>
<name>T0J1N7_9SPHN</name>
<protein>
    <recommendedName>
        <fullName evidence="8">Thioredoxin-like fold domain-containing protein</fullName>
    </recommendedName>
</protein>
<dbReference type="eggNOG" id="COG1651">
    <property type="taxonomic scope" value="Bacteria"/>
</dbReference>
<keyword evidence="10" id="KW-1185">Reference proteome</keyword>
<dbReference type="SUPFAM" id="SSF52833">
    <property type="entry name" value="Thioredoxin-like"/>
    <property type="match status" value="1"/>
</dbReference>
<evidence type="ECO:0000256" key="1">
    <source>
        <dbReference type="ARBA" id="ARBA00005791"/>
    </source>
</evidence>
<evidence type="ECO:0000256" key="2">
    <source>
        <dbReference type="ARBA" id="ARBA00022729"/>
    </source>
</evidence>
<dbReference type="Gene3D" id="1.10.40.110">
    <property type="match status" value="1"/>
</dbReference>
<evidence type="ECO:0000256" key="4">
    <source>
        <dbReference type="ARBA" id="ARBA00023157"/>
    </source>
</evidence>
<dbReference type="PATRIC" id="fig|1096930.3.peg.2068"/>
<evidence type="ECO:0000256" key="6">
    <source>
        <dbReference type="SAM" id="MobiDB-lite"/>
    </source>
</evidence>
<dbReference type="AlphaFoldDB" id="T0J1N7"/>
<feature type="domain" description="Thioredoxin-like fold" evidence="8">
    <location>
        <begin position="69"/>
        <end position="251"/>
    </location>
</feature>
<feature type="region of interest" description="Disordered" evidence="6">
    <location>
        <begin position="35"/>
        <end position="60"/>
    </location>
</feature>
<comment type="caution">
    <text evidence="9">The sequence shown here is derived from an EMBL/GenBank/DDBJ whole genome shotgun (WGS) entry which is preliminary data.</text>
</comment>
<evidence type="ECO:0000259" key="8">
    <source>
        <dbReference type="Pfam" id="PF13462"/>
    </source>
</evidence>
<dbReference type="GO" id="GO:0016491">
    <property type="term" value="F:oxidoreductase activity"/>
    <property type="evidence" value="ECO:0007669"/>
    <property type="project" value="UniProtKB-KW"/>
</dbReference>
<dbReference type="InterPro" id="IPR036249">
    <property type="entry name" value="Thioredoxin-like_sf"/>
</dbReference>
<reference evidence="9 10" key="1">
    <citation type="journal article" date="2013" name="Genome Announc.">
        <title>Genome Sequence of Novosphingobium lindaniclasticum LE124T, Isolated from a Hexachlorocyclohexane Dumpsite.</title>
        <authorList>
            <person name="Saxena A."/>
            <person name="Nayyar N."/>
            <person name="Sangwan N."/>
            <person name="Kumari R."/>
            <person name="Khurana J.P."/>
            <person name="Lal R."/>
        </authorList>
    </citation>
    <scope>NUCLEOTIDE SEQUENCE [LARGE SCALE GENOMIC DNA]</scope>
    <source>
        <strain evidence="9 10">LE124</strain>
    </source>
</reference>
<keyword evidence="3" id="KW-0560">Oxidoreductase</keyword>
<dbReference type="EMBL" id="ATHL01000075">
    <property type="protein sequence ID" value="EQB15819.1"/>
    <property type="molecule type" value="Genomic_DNA"/>
</dbReference>
<keyword evidence="2 7" id="KW-0732">Signal</keyword>
<evidence type="ECO:0000313" key="10">
    <source>
        <dbReference type="Proteomes" id="UP000015527"/>
    </source>
</evidence>
<comment type="similarity">
    <text evidence="1">Belongs to the thioredoxin family. DsbA subfamily.</text>
</comment>
<feature type="signal peptide" evidence="7">
    <location>
        <begin position="1"/>
        <end position="20"/>
    </location>
</feature>
<feature type="chain" id="PRO_5004565509" description="Thioredoxin-like fold domain-containing protein" evidence="7">
    <location>
        <begin position="21"/>
        <end position="260"/>
    </location>
</feature>
<dbReference type="RefSeq" id="WP_021233937.1">
    <property type="nucleotide sequence ID" value="NZ_ATHL01000075.1"/>
</dbReference>